<dbReference type="PANTHER" id="PTHR24171:SF8">
    <property type="entry name" value="BRCA1-ASSOCIATED RING DOMAIN PROTEIN 1"/>
    <property type="match status" value="1"/>
</dbReference>
<sequence>MRFDNTPQQSLEKIALLLASHAHIHAQNHAGDTALHTAAIHPQAIQLLLAHGADIHTRNRQGNTPLHQACFYPEALRVLLEHGADPTLPNQMGDTPLEAALRETGYTNAAYIVPSAEILLAAGIVPNDKSRELVRRISADFEFRRAAPAAAPHIARNETAVLRLCELFGVQSAPARILHNGCSPIVLQGDDWEARYDYAWQLLVPASGHAATVQGEAIRVADRIRSELYRNGKMNWHHGYSAMLAALPNYLRQGNPLPDSELAEAENICRTISETDDTLANRLCELAIRWVAQNPEPIALKSVPYDI</sequence>
<accession>A0ABS1BS75</accession>
<evidence type="ECO:0000256" key="1">
    <source>
        <dbReference type="ARBA" id="ARBA00022737"/>
    </source>
</evidence>
<dbReference type="RefSeq" id="WP_200522274.1">
    <property type="nucleotide sequence ID" value="NZ_JAEHNZ010000002.1"/>
</dbReference>
<dbReference type="InterPro" id="IPR002110">
    <property type="entry name" value="Ankyrin_rpt"/>
</dbReference>
<evidence type="ECO:0000313" key="5">
    <source>
        <dbReference type="Proteomes" id="UP000614058"/>
    </source>
</evidence>
<gene>
    <name evidence="4" type="ORF">JDW22_05785</name>
</gene>
<evidence type="ECO:0000313" key="4">
    <source>
        <dbReference type="EMBL" id="MBK0396099.1"/>
    </source>
</evidence>
<dbReference type="Pfam" id="PF12796">
    <property type="entry name" value="Ank_2"/>
    <property type="match status" value="1"/>
</dbReference>
<comment type="caution">
    <text evidence="4">The sequence shown here is derived from an EMBL/GenBank/DDBJ whole genome shotgun (WGS) entry which is preliminary data.</text>
</comment>
<evidence type="ECO:0000256" key="2">
    <source>
        <dbReference type="ARBA" id="ARBA00023043"/>
    </source>
</evidence>
<organism evidence="4 5">
    <name type="scientific">Kingella bonacorsii</name>
    <dbReference type="NCBI Taxonomy" id="2796361"/>
    <lineage>
        <taxon>Bacteria</taxon>
        <taxon>Pseudomonadati</taxon>
        <taxon>Pseudomonadota</taxon>
        <taxon>Betaproteobacteria</taxon>
        <taxon>Neisseriales</taxon>
        <taxon>Neisseriaceae</taxon>
        <taxon>Kingella</taxon>
    </lineage>
</organism>
<dbReference type="Gene3D" id="1.25.40.20">
    <property type="entry name" value="Ankyrin repeat-containing domain"/>
    <property type="match status" value="1"/>
</dbReference>
<dbReference type="SMART" id="SM00248">
    <property type="entry name" value="ANK"/>
    <property type="match status" value="2"/>
</dbReference>
<proteinExistence type="predicted"/>
<dbReference type="InterPro" id="IPR036770">
    <property type="entry name" value="Ankyrin_rpt-contain_sf"/>
</dbReference>
<protein>
    <submittedName>
        <fullName evidence="4">Ankyrin repeat domain-containing protein</fullName>
    </submittedName>
</protein>
<dbReference type="Proteomes" id="UP000614058">
    <property type="component" value="Unassembled WGS sequence"/>
</dbReference>
<reference evidence="4 5" key="1">
    <citation type="journal article" date="2021" name="Pathogens">
        <title>Isolation and Characterization of Kingella bonacorsii sp. nov., A Novel Kingella Species Detected in a Stable Periodontitis Subject.</title>
        <authorList>
            <person name="Antezack A."/>
            <person name="Boxberger M."/>
            <person name="Rolland C."/>
            <person name="Monnet-Corti V."/>
            <person name="La Scola B."/>
        </authorList>
    </citation>
    <scope>NUCLEOTIDE SEQUENCE [LARGE SCALE GENOMIC DNA]</scope>
    <source>
        <strain evidence="4 5">Marseille-Q4569</strain>
    </source>
</reference>
<name>A0ABS1BS75_9NEIS</name>
<feature type="repeat" description="ANK" evidence="3">
    <location>
        <begin position="30"/>
        <end position="60"/>
    </location>
</feature>
<dbReference type="SUPFAM" id="SSF48403">
    <property type="entry name" value="Ankyrin repeat"/>
    <property type="match status" value="1"/>
</dbReference>
<dbReference type="PROSITE" id="PS50088">
    <property type="entry name" value="ANK_REPEAT"/>
    <property type="match status" value="1"/>
</dbReference>
<keyword evidence="2 3" id="KW-0040">ANK repeat</keyword>
<keyword evidence="5" id="KW-1185">Reference proteome</keyword>
<dbReference type="EMBL" id="JAEHNZ010000002">
    <property type="protein sequence ID" value="MBK0396099.1"/>
    <property type="molecule type" value="Genomic_DNA"/>
</dbReference>
<evidence type="ECO:0000256" key="3">
    <source>
        <dbReference type="PROSITE-ProRule" id="PRU00023"/>
    </source>
</evidence>
<dbReference type="PANTHER" id="PTHR24171">
    <property type="entry name" value="ANKYRIN REPEAT DOMAIN-CONTAINING PROTEIN 39-RELATED"/>
    <property type="match status" value="1"/>
</dbReference>
<keyword evidence="1" id="KW-0677">Repeat</keyword>